<feature type="compositionally biased region" description="Low complexity" evidence="1">
    <location>
        <begin position="200"/>
        <end position="214"/>
    </location>
</feature>
<dbReference type="GeneID" id="96080607"/>
<proteinExistence type="predicted"/>
<evidence type="ECO:0000313" key="2">
    <source>
        <dbReference type="EMBL" id="KAL1799943.1"/>
    </source>
</evidence>
<gene>
    <name evidence="2" type="ORF">ACET3X_000285</name>
</gene>
<comment type="caution">
    <text evidence="2">The sequence shown here is derived from an EMBL/GenBank/DDBJ whole genome shotgun (WGS) entry which is preliminary data.</text>
</comment>
<organism evidence="2 3">
    <name type="scientific">Alternaria dauci</name>
    <dbReference type="NCBI Taxonomy" id="48095"/>
    <lineage>
        <taxon>Eukaryota</taxon>
        <taxon>Fungi</taxon>
        <taxon>Dikarya</taxon>
        <taxon>Ascomycota</taxon>
        <taxon>Pezizomycotina</taxon>
        <taxon>Dothideomycetes</taxon>
        <taxon>Pleosporomycetidae</taxon>
        <taxon>Pleosporales</taxon>
        <taxon>Pleosporineae</taxon>
        <taxon>Pleosporaceae</taxon>
        <taxon>Alternaria</taxon>
        <taxon>Alternaria sect. Porri</taxon>
    </lineage>
</organism>
<feature type="region of interest" description="Disordered" evidence="1">
    <location>
        <begin position="133"/>
        <end position="237"/>
    </location>
</feature>
<reference evidence="2 3" key="1">
    <citation type="submission" date="2024-09" db="EMBL/GenBank/DDBJ databases">
        <title>T2T genomes of carrot and Alternaria dauci and their utility for understanding host-pathogen interaction during carrot leaf blight disease.</title>
        <authorList>
            <person name="Liu W."/>
            <person name="Xu S."/>
            <person name="Ou C."/>
            <person name="Liu X."/>
            <person name="Zhuang F."/>
            <person name="Deng X.W."/>
        </authorList>
    </citation>
    <scope>NUCLEOTIDE SEQUENCE [LARGE SCALE GENOMIC DNA]</scope>
    <source>
        <strain evidence="2 3">A2016</strain>
    </source>
</reference>
<evidence type="ECO:0000256" key="1">
    <source>
        <dbReference type="SAM" id="MobiDB-lite"/>
    </source>
</evidence>
<name>A0ABR3UU41_9PLEO</name>
<protein>
    <submittedName>
        <fullName evidence="2">Uncharacterized protein</fullName>
    </submittedName>
</protein>
<keyword evidence="3" id="KW-1185">Reference proteome</keyword>
<feature type="compositionally biased region" description="Basic residues" evidence="1">
    <location>
        <begin position="190"/>
        <end position="199"/>
    </location>
</feature>
<dbReference type="Proteomes" id="UP001578633">
    <property type="component" value="Chromosome 1"/>
</dbReference>
<evidence type="ECO:0000313" key="3">
    <source>
        <dbReference type="Proteomes" id="UP001578633"/>
    </source>
</evidence>
<accession>A0ABR3UU41</accession>
<dbReference type="EMBL" id="JBHGVX010000001">
    <property type="protein sequence ID" value="KAL1799943.1"/>
    <property type="molecule type" value="Genomic_DNA"/>
</dbReference>
<sequence>MVGPATYSTHIPADVALTEHSRKFYDGTYKWDSEGFTDESGRYHEFDCYDPAARAPTPLPPMCLSDEEANEGDVISEESAVHTLGSSTSSPLSASNVKHSDVALAMQERIIGNMENGNPATPSKTITTALQDFSSPSELSECPSDLSEWDVGKSMSGPKTIKNKPVDEMFEQDDAHGLQRKPTTRGVAQKVKKGAKKSTTRSVKSSVTTETVQTGSYMSGSGATMRRRSTRLSQGGQ</sequence>
<dbReference type="RefSeq" id="XP_069310527.1">
    <property type="nucleotide sequence ID" value="XM_069447563.1"/>
</dbReference>